<dbReference type="EMBL" id="CTRP01000003">
    <property type="protein sequence ID" value="CQR70780.1"/>
    <property type="molecule type" value="Genomic_DNA"/>
</dbReference>
<keyword evidence="1 2" id="KW-0732">Signal</keyword>
<dbReference type="InterPro" id="IPR004843">
    <property type="entry name" value="Calcineurin-like_PHP"/>
</dbReference>
<dbReference type="Pfam" id="PF00149">
    <property type="entry name" value="Metallophos"/>
    <property type="match status" value="1"/>
</dbReference>
<accession>A0A0U1KTL6</accession>
<evidence type="ECO:0000313" key="5">
    <source>
        <dbReference type="EMBL" id="CQR70780.1"/>
    </source>
</evidence>
<name>A0A0U1KTL6_9FIRM</name>
<dbReference type="InterPro" id="IPR029052">
    <property type="entry name" value="Metallo-depent_PP-like"/>
</dbReference>
<feature type="domain" description="Calcineurin-like phosphoesterase" evidence="3">
    <location>
        <begin position="142"/>
        <end position="338"/>
    </location>
</feature>
<dbReference type="PANTHER" id="PTHR45867">
    <property type="entry name" value="PURPLE ACID PHOSPHATASE"/>
    <property type="match status" value="1"/>
</dbReference>
<dbReference type="Gene3D" id="2.60.40.380">
    <property type="entry name" value="Purple acid phosphatase-like, N-terminal"/>
    <property type="match status" value="1"/>
</dbReference>
<organism evidence="5 6">
    <name type="scientific">Sporomusa ovata</name>
    <dbReference type="NCBI Taxonomy" id="2378"/>
    <lineage>
        <taxon>Bacteria</taxon>
        <taxon>Bacillati</taxon>
        <taxon>Bacillota</taxon>
        <taxon>Negativicutes</taxon>
        <taxon>Selenomonadales</taxon>
        <taxon>Sporomusaceae</taxon>
        <taxon>Sporomusa</taxon>
    </lineage>
</organism>
<dbReference type="Proteomes" id="UP000049855">
    <property type="component" value="Unassembled WGS sequence"/>
</dbReference>
<dbReference type="RefSeq" id="WP_021169500.1">
    <property type="nucleotide sequence ID" value="NZ_CTRP01000003.1"/>
</dbReference>
<evidence type="ECO:0000256" key="2">
    <source>
        <dbReference type="SAM" id="SignalP"/>
    </source>
</evidence>
<dbReference type="InterPro" id="IPR008963">
    <property type="entry name" value="Purple_acid_Pase-like_N"/>
</dbReference>
<dbReference type="AlphaFoldDB" id="A0A0U1KTL6"/>
<proteinExistence type="predicted"/>
<dbReference type="GO" id="GO:0046872">
    <property type="term" value="F:metal ion binding"/>
    <property type="evidence" value="ECO:0007669"/>
    <property type="project" value="InterPro"/>
</dbReference>
<feature type="domain" description="Purple acid phosphatase N-terminal" evidence="4">
    <location>
        <begin position="37"/>
        <end position="133"/>
    </location>
</feature>
<evidence type="ECO:0000313" key="6">
    <source>
        <dbReference type="Proteomes" id="UP000049855"/>
    </source>
</evidence>
<keyword evidence="6" id="KW-1185">Reference proteome</keyword>
<dbReference type="Gene3D" id="3.60.21.10">
    <property type="match status" value="1"/>
</dbReference>
<protein>
    <submittedName>
        <fullName evidence="5">Purple acid phosphatase</fullName>
    </submittedName>
</protein>
<evidence type="ECO:0000259" key="3">
    <source>
        <dbReference type="Pfam" id="PF00149"/>
    </source>
</evidence>
<sequence>MRKPKLFLHIFFLVIVLVLGSSSAFFSSISMGATAAPENITLTWSADPKTTQTITWRTASVTVGGQVQYAEAVSGHLFPDHAITVTAGVEALHTNIGEMAIHSSILTGLKPNTRYVYRVGGTEGWSQPRYFTTAPAITQNFTFLVFGDSQSINYNVWGTTLRQAYQANQQAAFFTNVGDLVDVGQDYSQWNSWFSAGKGVVDTIPVMPVTGNHEFYTAQRRQFALPVLFTSQIKLPLNGPENLMGQVYSFDYGDVHFVMLNSQELEERAFVPDMLERQKTWLENDLQSTRKKWKLGFIHRPLYNNKPGAGEISISKAFGPIFDKYHVDVVFTGHDHAYARTYPLCGGMVTASTEQGTIYVAAGRSGTKTYQNLLAKDWHEFFYDPQDEPNYLVVTVSPTALQVKAVKQSGGLIDNWTIYK</sequence>
<dbReference type="SUPFAM" id="SSF56300">
    <property type="entry name" value="Metallo-dependent phosphatases"/>
    <property type="match status" value="1"/>
</dbReference>
<gene>
    <name evidence="5" type="ORF">SpAn4DRAFT_1758</name>
</gene>
<reference evidence="6" key="1">
    <citation type="submission" date="2015-03" db="EMBL/GenBank/DDBJ databases">
        <authorList>
            <person name="Nijsse Bart"/>
        </authorList>
    </citation>
    <scope>NUCLEOTIDE SEQUENCE [LARGE SCALE GENOMIC DNA]</scope>
</reference>
<evidence type="ECO:0000256" key="1">
    <source>
        <dbReference type="ARBA" id="ARBA00022729"/>
    </source>
</evidence>
<evidence type="ECO:0000259" key="4">
    <source>
        <dbReference type="Pfam" id="PF16656"/>
    </source>
</evidence>
<dbReference type="Pfam" id="PF16656">
    <property type="entry name" value="Pur_ac_phosph_N"/>
    <property type="match status" value="1"/>
</dbReference>
<dbReference type="SUPFAM" id="SSF49363">
    <property type="entry name" value="Purple acid phosphatase, N-terminal domain"/>
    <property type="match status" value="1"/>
</dbReference>
<dbReference type="GO" id="GO:0003993">
    <property type="term" value="F:acid phosphatase activity"/>
    <property type="evidence" value="ECO:0007669"/>
    <property type="project" value="InterPro"/>
</dbReference>
<dbReference type="PANTHER" id="PTHR45867:SF3">
    <property type="entry name" value="ACID PHOSPHATASE TYPE 7"/>
    <property type="match status" value="1"/>
</dbReference>
<dbReference type="InterPro" id="IPR015914">
    <property type="entry name" value="PAPs_N"/>
</dbReference>
<feature type="signal peptide" evidence="2">
    <location>
        <begin position="1"/>
        <end position="35"/>
    </location>
</feature>
<feature type="chain" id="PRO_5006710542" evidence="2">
    <location>
        <begin position="36"/>
        <end position="420"/>
    </location>
</feature>